<feature type="signal peptide" evidence="3">
    <location>
        <begin position="1"/>
        <end position="21"/>
    </location>
</feature>
<keyword evidence="2" id="KW-0812">Transmembrane</keyword>
<reference evidence="5" key="1">
    <citation type="submission" date="2015-12" db="EMBL/GenBank/DDBJ databases">
        <title>De novo transcriptome assembly of four potential Pierce s Disease insect vectors from Arizona vineyards.</title>
        <authorList>
            <person name="Tassone E.E."/>
        </authorList>
    </citation>
    <scope>NUCLEOTIDE SEQUENCE</scope>
</reference>
<keyword evidence="2" id="KW-1133">Transmembrane helix</keyword>
<feature type="compositionally biased region" description="Polar residues" evidence="1">
    <location>
        <begin position="258"/>
        <end position="277"/>
    </location>
</feature>
<dbReference type="PANTHER" id="PTHR39069:SF8">
    <property type="entry name" value="FI17111P1"/>
    <property type="match status" value="1"/>
</dbReference>
<feature type="domain" description="EB" evidence="4">
    <location>
        <begin position="126"/>
        <end position="167"/>
    </location>
</feature>
<sequence>MKRRWLTVWLVLLVAAHGARTADPQDVSTLPSEPRGNKKFGDRCEETHECGFDNSICDKQKKLCQCLPEYPVTNHIDKCESEPRGDKKFGDRCEETQECGFDNSVCDKQKKSCQCLPEYPATNHIDKCGPEVRINESCFFNEQCEIFLDQAECKDGRCVCRFELNAMENKNTGKWTCTAPLESTGPEKYIDPTMIAILVVMALMFVIICVVLHLFSKARWRENRSIFNTPNPRLMNVSLLRENKHPGERRGSVRAPSRQPSMASLRPQSPNASQAVA</sequence>
<organism evidence="5">
    <name type="scientific">Clastoptera arizonana</name>
    <name type="common">Arizona spittle bug</name>
    <dbReference type="NCBI Taxonomy" id="38151"/>
    <lineage>
        <taxon>Eukaryota</taxon>
        <taxon>Metazoa</taxon>
        <taxon>Ecdysozoa</taxon>
        <taxon>Arthropoda</taxon>
        <taxon>Hexapoda</taxon>
        <taxon>Insecta</taxon>
        <taxon>Pterygota</taxon>
        <taxon>Neoptera</taxon>
        <taxon>Paraneoptera</taxon>
        <taxon>Hemiptera</taxon>
        <taxon>Auchenorrhyncha</taxon>
        <taxon>Cercopoidea</taxon>
        <taxon>Clastopteridae</taxon>
        <taxon>Clastoptera</taxon>
    </lineage>
</organism>
<name>A0A1B6D9A5_9HEMI</name>
<proteinExistence type="predicted"/>
<keyword evidence="3" id="KW-0732">Signal</keyword>
<feature type="transmembrane region" description="Helical" evidence="2">
    <location>
        <begin position="194"/>
        <end position="215"/>
    </location>
</feature>
<evidence type="ECO:0000256" key="1">
    <source>
        <dbReference type="SAM" id="MobiDB-lite"/>
    </source>
</evidence>
<evidence type="ECO:0000256" key="3">
    <source>
        <dbReference type="SAM" id="SignalP"/>
    </source>
</evidence>
<gene>
    <name evidence="5" type="ORF">g.15897</name>
</gene>
<keyword evidence="2" id="KW-0472">Membrane</keyword>
<protein>
    <recommendedName>
        <fullName evidence="4">EB domain-containing protein</fullName>
    </recommendedName>
</protein>
<evidence type="ECO:0000259" key="4">
    <source>
        <dbReference type="Pfam" id="PF01683"/>
    </source>
</evidence>
<accession>A0A1B6D9A5</accession>
<evidence type="ECO:0000256" key="2">
    <source>
        <dbReference type="SAM" id="Phobius"/>
    </source>
</evidence>
<feature type="region of interest" description="Disordered" evidence="1">
    <location>
        <begin position="244"/>
        <end position="277"/>
    </location>
</feature>
<feature type="chain" id="PRO_5008581059" description="EB domain-containing protein" evidence="3">
    <location>
        <begin position="22"/>
        <end position="277"/>
    </location>
</feature>
<dbReference type="EMBL" id="GEDC01015035">
    <property type="protein sequence ID" value="JAS22263.1"/>
    <property type="molecule type" value="Transcribed_RNA"/>
</dbReference>
<dbReference type="InterPro" id="IPR006149">
    <property type="entry name" value="EB_dom"/>
</dbReference>
<dbReference type="PANTHER" id="PTHR39069">
    <property type="entry name" value="ECDYSONE-INDUCIBLE GENE E1, ISOFORM A"/>
    <property type="match status" value="1"/>
</dbReference>
<evidence type="ECO:0000313" key="5">
    <source>
        <dbReference type="EMBL" id="JAS22263.1"/>
    </source>
</evidence>
<dbReference type="Pfam" id="PF01683">
    <property type="entry name" value="EB"/>
    <property type="match status" value="1"/>
</dbReference>
<dbReference type="AlphaFoldDB" id="A0A1B6D9A5"/>